<evidence type="ECO:0000256" key="2">
    <source>
        <dbReference type="ARBA" id="ARBA00017703"/>
    </source>
</evidence>
<dbReference type="GO" id="GO:0003677">
    <property type="term" value="F:DNA binding"/>
    <property type="evidence" value="ECO:0007669"/>
    <property type="project" value="InterPro"/>
</dbReference>
<evidence type="ECO:0000256" key="6">
    <source>
        <dbReference type="ARBA" id="ARBA00022932"/>
    </source>
</evidence>
<dbReference type="EMBL" id="NFKK01000003">
    <property type="protein sequence ID" value="OUP53826.1"/>
    <property type="molecule type" value="Genomic_DNA"/>
</dbReference>
<evidence type="ECO:0000256" key="8">
    <source>
        <dbReference type="ARBA" id="ARBA00049244"/>
    </source>
</evidence>
<dbReference type="Gene3D" id="1.20.272.10">
    <property type="match status" value="1"/>
</dbReference>
<evidence type="ECO:0000259" key="9">
    <source>
        <dbReference type="Pfam" id="PF06144"/>
    </source>
</evidence>
<feature type="domain" description="DNA polymerase III delta N-terminal" evidence="9">
    <location>
        <begin position="26"/>
        <end position="147"/>
    </location>
</feature>
<dbReference type="Pfam" id="PF06144">
    <property type="entry name" value="DNA_pol3_delta"/>
    <property type="match status" value="1"/>
</dbReference>
<evidence type="ECO:0000313" key="12">
    <source>
        <dbReference type="Proteomes" id="UP000195897"/>
    </source>
</evidence>
<dbReference type="GO" id="GO:0006261">
    <property type="term" value="P:DNA-templated DNA replication"/>
    <property type="evidence" value="ECO:0007669"/>
    <property type="project" value="TreeGrafter"/>
</dbReference>
<dbReference type="SUPFAM" id="SSF48019">
    <property type="entry name" value="post-AAA+ oligomerization domain-like"/>
    <property type="match status" value="1"/>
</dbReference>
<dbReference type="AlphaFoldDB" id="A0A1Y4LAS0"/>
<evidence type="ECO:0000256" key="3">
    <source>
        <dbReference type="ARBA" id="ARBA00022679"/>
    </source>
</evidence>
<comment type="similarity">
    <text evidence="7">Belongs to the DNA polymerase HolA subunit family.</text>
</comment>
<dbReference type="PANTHER" id="PTHR34388:SF1">
    <property type="entry name" value="DNA POLYMERASE III SUBUNIT DELTA"/>
    <property type="match status" value="1"/>
</dbReference>
<keyword evidence="4" id="KW-0548">Nucleotidyltransferase</keyword>
<evidence type="ECO:0000256" key="5">
    <source>
        <dbReference type="ARBA" id="ARBA00022705"/>
    </source>
</evidence>
<feature type="domain" description="DNA polymerase III delta subunit-like C-terminal" evidence="10">
    <location>
        <begin position="223"/>
        <end position="340"/>
    </location>
</feature>
<comment type="catalytic activity">
    <reaction evidence="8">
        <text>DNA(n) + a 2'-deoxyribonucleoside 5'-triphosphate = DNA(n+1) + diphosphate</text>
        <dbReference type="Rhea" id="RHEA:22508"/>
        <dbReference type="Rhea" id="RHEA-COMP:17339"/>
        <dbReference type="Rhea" id="RHEA-COMP:17340"/>
        <dbReference type="ChEBI" id="CHEBI:33019"/>
        <dbReference type="ChEBI" id="CHEBI:61560"/>
        <dbReference type="ChEBI" id="CHEBI:173112"/>
        <dbReference type="EC" id="2.7.7.7"/>
    </reaction>
</comment>
<dbReference type="Gene3D" id="3.40.50.300">
    <property type="entry name" value="P-loop containing nucleotide triphosphate hydrolases"/>
    <property type="match status" value="1"/>
</dbReference>
<dbReference type="Gene3D" id="1.10.8.60">
    <property type="match status" value="1"/>
</dbReference>
<protein>
    <recommendedName>
        <fullName evidence="2">DNA polymerase III subunit delta</fullName>
        <ecNumber evidence="1">2.7.7.7</ecNumber>
    </recommendedName>
</protein>
<keyword evidence="6" id="KW-0239">DNA-directed DNA polymerase</keyword>
<evidence type="ECO:0000256" key="1">
    <source>
        <dbReference type="ARBA" id="ARBA00012417"/>
    </source>
</evidence>
<dbReference type="Proteomes" id="UP000195897">
    <property type="component" value="Unassembled WGS sequence"/>
</dbReference>
<dbReference type="InterPro" id="IPR048466">
    <property type="entry name" value="DNA_pol3_delta-like_C"/>
</dbReference>
<organism evidence="11 12">
    <name type="scientific">Butyricicoccus pullicaecorum</name>
    <dbReference type="NCBI Taxonomy" id="501571"/>
    <lineage>
        <taxon>Bacteria</taxon>
        <taxon>Bacillati</taxon>
        <taxon>Bacillota</taxon>
        <taxon>Clostridia</taxon>
        <taxon>Eubacteriales</taxon>
        <taxon>Butyricicoccaceae</taxon>
        <taxon>Butyricicoccus</taxon>
    </lineage>
</organism>
<name>A0A1Y4LAS0_9FIRM</name>
<dbReference type="Pfam" id="PF21694">
    <property type="entry name" value="DNA_pol3_delta_C"/>
    <property type="match status" value="1"/>
</dbReference>
<dbReference type="PANTHER" id="PTHR34388">
    <property type="entry name" value="DNA POLYMERASE III SUBUNIT DELTA"/>
    <property type="match status" value="1"/>
</dbReference>
<gene>
    <name evidence="11" type="ORF">B5F17_04380</name>
</gene>
<evidence type="ECO:0000256" key="7">
    <source>
        <dbReference type="ARBA" id="ARBA00034754"/>
    </source>
</evidence>
<dbReference type="InterPro" id="IPR008921">
    <property type="entry name" value="DNA_pol3_clamp-load_cplx_C"/>
</dbReference>
<dbReference type="NCBIfam" id="TIGR01128">
    <property type="entry name" value="holA"/>
    <property type="match status" value="1"/>
</dbReference>
<keyword evidence="3" id="KW-0808">Transferase</keyword>
<accession>A0A1Y4LAS0</accession>
<dbReference type="EC" id="2.7.7.7" evidence="1"/>
<dbReference type="InterPro" id="IPR005790">
    <property type="entry name" value="DNA_polIII_delta"/>
</dbReference>
<keyword evidence="5" id="KW-0235">DNA replication</keyword>
<dbReference type="SUPFAM" id="SSF52540">
    <property type="entry name" value="P-loop containing nucleoside triphosphate hydrolases"/>
    <property type="match status" value="1"/>
</dbReference>
<dbReference type="RefSeq" id="WP_087371207.1">
    <property type="nucleotide sequence ID" value="NZ_NFKK01000003.1"/>
</dbReference>
<evidence type="ECO:0000256" key="4">
    <source>
        <dbReference type="ARBA" id="ARBA00022695"/>
    </source>
</evidence>
<sequence>MAKKQEENGFSALKQSLKTGELGRLYIFSGEESYLRMHYLGECKKAIIGDSPFAEFNLFEFDGKSMSPDQLRDAIESYPAMAERKLVIVHDFDLYKMPAAFSEFLPALLADLPEYICLIFHYDVIECKPDKRLKIHQVLSKAGTFVSFEHLDERQLVDWIRRRFRALDRGIDDDTARYLIFLCGTSMTNLITEIEKAAAFCTTGTIKRYHIDTVCTKVLDAVVFDLSDAITERRFDKAIALVNDLLAQKNPEVVIFSTIARHMQRLYAAKLNESARGSEKELLSLLGSASPYYAKRIRSAAHKLPESWLRQSVLLCGQTDAALKSSAADKQKLIELALLEMAAGLERS</sequence>
<evidence type="ECO:0000259" key="10">
    <source>
        <dbReference type="Pfam" id="PF21694"/>
    </source>
</evidence>
<dbReference type="GO" id="GO:0003887">
    <property type="term" value="F:DNA-directed DNA polymerase activity"/>
    <property type="evidence" value="ECO:0007669"/>
    <property type="project" value="UniProtKB-KW"/>
</dbReference>
<dbReference type="InterPro" id="IPR010372">
    <property type="entry name" value="DNA_pol3_delta_N"/>
</dbReference>
<dbReference type="InterPro" id="IPR027417">
    <property type="entry name" value="P-loop_NTPase"/>
</dbReference>
<reference evidence="12" key="1">
    <citation type="submission" date="2017-04" db="EMBL/GenBank/DDBJ databases">
        <title>Function of individual gut microbiota members based on whole genome sequencing of pure cultures obtained from chicken caecum.</title>
        <authorList>
            <person name="Medvecky M."/>
            <person name="Cejkova D."/>
            <person name="Polansky O."/>
            <person name="Karasova D."/>
            <person name="Kubasova T."/>
            <person name="Cizek A."/>
            <person name="Rychlik I."/>
        </authorList>
    </citation>
    <scope>NUCLEOTIDE SEQUENCE [LARGE SCALE GENOMIC DNA]</scope>
    <source>
        <strain evidence="12">An180</strain>
    </source>
</reference>
<dbReference type="GO" id="GO:0009360">
    <property type="term" value="C:DNA polymerase III complex"/>
    <property type="evidence" value="ECO:0007669"/>
    <property type="project" value="InterPro"/>
</dbReference>
<evidence type="ECO:0000313" key="11">
    <source>
        <dbReference type="EMBL" id="OUP53826.1"/>
    </source>
</evidence>
<comment type="caution">
    <text evidence="11">The sequence shown here is derived from an EMBL/GenBank/DDBJ whole genome shotgun (WGS) entry which is preliminary data.</text>
</comment>
<proteinExistence type="inferred from homology"/>